<dbReference type="EMBL" id="AP026709">
    <property type="protein sequence ID" value="BDQ38184.1"/>
    <property type="molecule type" value="Genomic_DNA"/>
</dbReference>
<accession>A0ABN6S795</accession>
<reference evidence="1 2" key="1">
    <citation type="submission" date="2022-08" db="EMBL/GenBank/DDBJ databases">
        <title>Genome Sequence of the sulphate-reducing bacterium, Pseudodesulfovibrio sp. SYK.</title>
        <authorList>
            <person name="Kondo R."/>
            <person name="Kataoka T."/>
        </authorList>
    </citation>
    <scope>NUCLEOTIDE SEQUENCE [LARGE SCALE GENOMIC DNA]</scope>
    <source>
        <strain evidence="1 2">SYK</strain>
    </source>
</reference>
<evidence type="ECO:0000313" key="1">
    <source>
        <dbReference type="EMBL" id="BDQ38184.1"/>
    </source>
</evidence>
<proteinExistence type="predicted"/>
<evidence type="ECO:0000313" key="2">
    <source>
        <dbReference type="Proteomes" id="UP001317742"/>
    </source>
</evidence>
<keyword evidence="2" id="KW-1185">Reference proteome</keyword>
<organism evidence="1 2">
    <name type="scientific">Pseudodesulfovibrio nedwellii</name>
    <dbReference type="NCBI Taxonomy" id="2973072"/>
    <lineage>
        <taxon>Bacteria</taxon>
        <taxon>Pseudomonadati</taxon>
        <taxon>Thermodesulfobacteriota</taxon>
        <taxon>Desulfovibrionia</taxon>
        <taxon>Desulfovibrionales</taxon>
        <taxon>Desulfovibrionaceae</taxon>
    </lineage>
</organism>
<sequence length="76" mass="8123">MAHNGKPITARSTADLPFGGLGVSLEACEEYAETLDVQVFAWAPASIFDGMAFHEPPVALSGYRLLTVLGCEIRGR</sequence>
<protein>
    <submittedName>
        <fullName evidence="1">Uncharacterized protein</fullName>
    </submittedName>
</protein>
<dbReference type="Proteomes" id="UP001317742">
    <property type="component" value="Chromosome"/>
</dbReference>
<name>A0ABN6S795_9BACT</name>
<gene>
    <name evidence="1" type="ORF">SYK_25440</name>
</gene>
<dbReference type="RefSeq" id="WP_281760689.1">
    <property type="nucleotide sequence ID" value="NZ_AP026709.1"/>
</dbReference>